<keyword evidence="2" id="KW-0378">Hydrolase</keyword>
<feature type="domain" description="HNH nuclease" evidence="1">
    <location>
        <begin position="186"/>
        <end position="237"/>
    </location>
</feature>
<dbReference type="RefSeq" id="WP_217679979.1">
    <property type="nucleotide sequence ID" value="NZ_JAHRGL010000011.1"/>
</dbReference>
<name>A0ABS6MTD7_9GAMM</name>
<evidence type="ECO:0000313" key="3">
    <source>
        <dbReference type="Proteomes" id="UP000813068"/>
    </source>
</evidence>
<keyword evidence="2" id="KW-0540">Nuclease</keyword>
<dbReference type="GO" id="GO:0004519">
    <property type="term" value="F:endonuclease activity"/>
    <property type="evidence" value="ECO:0007669"/>
    <property type="project" value="UniProtKB-KW"/>
</dbReference>
<evidence type="ECO:0000259" key="1">
    <source>
        <dbReference type="Pfam" id="PF13391"/>
    </source>
</evidence>
<comment type="caution">
    <text evidence="2">The sequence shown here is derived from an EMBL/GenBank/DDBJ whole genome shotgun (WGS) entry which is preliminary data.</text>
</comment>
<sequence length="285" mass="31124">MEPKSKEQWRAFLEKAIENAPPVSPARAIRPVSVGEYVQALSKIEADITENQRSMLTGHAMSPGQSLTMSELAALVGFPSYSAANLQYGLLAGKLVDVLGIVRPKFLVYAIASFDDDPETAHSRAHMYPELYQALQQLGWIPAVSAVKADDEESDTTSTERQQFSVARIGQEQFRSALLAFWGGRCALTGCDLLPTLVASYIRPWSLSNSSQRLDPFNGLLLSANADRLFDQGLMSFAGSGLMLLKSIVTDEQLGALGLSRNQSLMRVAPEHLPYLAAHRALHGF</sequence>
<dbReference type="Proteomes" id="UP000813068">
    <property type="component" value="Unassembled WGS sequence"/>
</dbReference>
<proteinExistence type="predicted"/>
<dbReference type="InterPro" id="IPR003615">
    <property type="entry name" value="HNH_nuc"/>
</dbReference>
<accession>A0ABS6MTD7</accession>
<keyword evidence="3" id="KW-1185">Reference proteome</keyword>
<reference evidence="2 3" key="1">
    <citation type="submission" date="2021-06" db="EMBL/GenBank/DDBJ databases">
        <title>Differences between aerobic and microaerobic xylene degrading microbial communities.</title>
        <authorList>
            <person name="Banerjee S."/>
            <person name="Tancsics A."/>
        </authorList>
    </citation>
    <scope>NUCLEOTIDE SEQUENCE [LARGE SCALE GENOMIC DNA]</scope>
    <source>
        <strain evidence="2 3">MAP12</strain>
    </source>
</reference>
<dbReference type="EMBL" id="JAHRGL010000011">
    <property type="protein sequence ID" value="MBV2132072.1"/>
    <property type="molecule type" value="Genomic_DNA"/>
</dbReference>
<dbReference type="Pfam" id="PF13391">
    <property type="entry name" value="HNH_2"/>
    <property type="match status" value="1"/>
</dbReference>
<keyword evidence="2" id="KW-0255">Endonuclease</keyword>
<gene>
    <name evidence="2" type="ORF">KRX52_04585</name>
</gene>
<organism evidence="2 3">
    <name type="scientific">Geopseudomonas aromaticivorans</name>
    <dbReference type="NCBI Taxonomy" id="2849492"/>
    <lineage>
        <taxon>Bacteria</taxon>
        <taxon>Pseudomonadati</taxon>
        <taxon>Pseudomonadota</taxon>
        <taxon>Gammaproteobacteria</taxon>
        <taxon>Pseudomonadales</taxon>
        <taxon>Pseudomonadaceae</taxon>
        <taxon>Geopseudomonas</taxon>
    </lineage>
</organism>
<evidence type="ECO:0000313" key="2">
    <source>
        <dbReference type="EMBL" id="MBV2132072.1"/>
    </source>
</evidence>
<protein>
    <submittedName>
        <fullName evidence="2">HNH endonuclease</fullName>
    </submittedName>
</protein>